<proteinExistence type="predicted"/>
<feature type="region of interest" description="Disordered" evidence="1">
    <location>
        <begin position="161"/>
        <end position="210"/>
    </location>
</feature>
<keyword evidence="3" id="KW-1185">Reference proteome</keyword>
<reference evidence="2" key="2">
    <citation type="submission" date="2020-11" db="EMBL/GenBank/DDBJ databases">
        <authorList>
            <consortium name="DOE Joint Genome Institute"/>
            <person name="Kuo A."/>
            <person name="Miyauchi S."/>
            <person name="Kiss E."/>
            <person name="Drula E."/>
            <person name="Kohler A."/>
            <person name="Sanchez-Garcia M."/>
            <person name="Andreopoulos B."/>
            <person name="Barry K.W."/>
            <person name="Bonito G."/>
            <person name="Buee M."/>
            <person name="Carver A."/>
            <person name="Chen C."/>
            <person name="Cichocki N."/>
            <person name="Clum A."/>
            <person name="Culley D."/>
            <person name="Crous P.W."/>
            <person name="Fauchery L."/>
            <person name="Girlanda M."/>
            <person name="Hayes R."/>
            <person name="Keri Z."/>
            <person name="Labutti K."/>
            <person name="Lipzen A."/>
            <person name="Lombard V."/>
            <person name="Magnuson J."/>
            <person name="Maillard F."/>
            <person name="Morin E."/>
            <person name="Murat C."/>
            <person name="Nolan M."/>
            <person name="Ohm R."/>
            <person name="Pangilinan J."/>
            <person name="Pereira M."/>
            <person name="Perotto S."/>
            <person name="Peter M."/>
            <person name="Riley R."/>
            <person name="Sitrit Y."/>
            <person name="Stielow B."/>
            <person name="Szollosi G."/>
            <person name="Zifcakova L."/>
            <person name="Stursova M."/>
            <person name="Spatafora J.W."/>
            <person name="Tedersoo L."/>
            <person name="Vaario L.-M."/>
            <person name="Yamada A."/>
            <person name="Yan M."/>
            <person name="Wang P."/>
            <person name="Xu J."/>
            <person name="Bruns T."/>
            <person name="Baldrian P."/>
            <person name="Vilgalys R."/>
            <person name="Henrissat B."/>
            <person name="Grigoriev I.V."/>
            <person name="Hibbett D."/>
            <person name="Nagy L.G."/>
            <person name="Martin F.M."/>
        </authorList>
    </citation>
    <scope>NUCLEOTIDE SEQUENCE</scope>
    <source>
        <strain evidence="2">UH-Tt-Lm1</strain>
    </source>
</reference>
<sequence length="210" mass="23870">MHVDRFDKDAGLKRNPWGKVEQKSSAGFLKDGLQNGWFKLQRRRVLTPRKSVIIEPKSGNPGMRRTRFSSTTRGRIPHLPLRDVAQRLLDNSIPDGIILGRYRNAHFCWIWRSRAFVPSVGEQPSGDTGTRPNRRSSRTCRSPANAVTWFKLSWMGNHPHPPFIADRETKPVDGDAYSKPLPSKKAPPPVPETESRRGPRRPNVKITATH</sequence>
<gene>
    <name evidence="2" type="ORF">BJ322DRAFT_1024130</name>
</gene>
<organism evidence="2 3">
    <name type="scientific">Thelephora terrestris</name>
    <dbReference type="NCBI Taxonomy" id="56493"/>
    <lineage>
        <taxon>Eukaryota</taxon>
        <taxon>Fungi</taxon>
        <taxon>Dikarya</taxon>
        <taxon>Basidiomycota</taxon>
        <taxon>Agaricomycotina</taxon>
        <taxon>Agaricomycetes</taxon>
        <taxon>Thelephorales</taxon>
        <taxon>Thelephoraceae</taxon>
        <taxon>Thelephora</taxon>
    </lineage>
</organism>
<feature type="region of interest" description="Disordered" evidence="1">
    <location>
        <begin position="120"/>
        <end position="142"/>
    </location>
</feature>
<dbReference type="AlphaFoldDB" id="A0A9P6H6V9"/>
<protein>
    <submittedName>
        <fullName evidence="2">Uncharacterized protein</fullName>
    </submittedName>
</protein>
<evidence type="ECO:0000313" key="2">
    <source>
        <dbReference type="EMBL" id="KAF9780332.1"/>
    </source>
</evidence>
<dbReference type="EMBL" id="WIUZ02000017">
    <property type="protein sequence ID" value="KAF9780332.1"/>
    <property type="molecule type" value="Genomic_DNA"/>
</dbReference>
<evidence type="ECO:0000256" key="1">
    <source>
        <dbReference type="SAM" id="MobiDB-lite"/>
    </source>
</evidence>
<reference evidence="2" key="1">
    <citation type="journal article" date="2020" name="Nat. Commun.">
        <title>Large-scale genome sequencing of mycorrhizal fungi provides insights into the early evolution of symbiotic traits.</title>
        <authorList>
            <person name="Miyauchi S."/>
            <person name="Kiss E."/>
            <person name="Kuo A."/>
            <person name="Drula E."/>
            <person name="Kohler A."/>
            <person name="Sanchez-Garcia M."/>
            <person name="Morin E."/>
            <person name="Andreopoulos B."/>
            <person name="Barry K.W."/>
            <person name="Bonito G."/>
            <person name="Buee M."/>
            <person name="Carver A."/>
            <person name="Chen C."/>
            <person name="Cichocki N."/>
            <person name="Clum A."/>
            <person name="Culley D."/>
            <person name="Crous P.W."/>
            <person name="Fauchery L."/>
            <person name="Girlanda M."/>
            <person name="Hayes R.D."/>
            <person name="Keri Z."/>
            <person name="LaButti K."/>
            <person name="Lipzen A."/>
            <person name="Lombard V."/>
            <person name="Magnuson J."/>
            <person name="Maillard F."/>
            <person name="Murat C."/>
            <person name="Nolan M."/>
            <person name="Ohm R.A."/>
            <person name="Pangilinan J."/>
            <person name="Pereira M.F."/>
            <person name="Perotto S."/>
            <person name="Peter M."/>
            <person name="Pfister S."/>
            <person name="Riley R."/>
            <person name="Sitrit Y."/>
            <person name="Stielow J.B."/>
            <person name="Szollosi G."/>
            <person name="Zifcakova L."/>
            <person name="Stursova M."/>
            <person name="Spatafora J.W."/>
            <person name="Tedersoo L."/>
            <person name="Vaario L.M."/>
            <person name="Yamada A."/>
            <person name="Yan M."/>
            <person name="Wang P."/>
            <person name="Xu J."/>
            <person name="Bruns T."/>
            <person name="Baldrian P."/>
            <person name="Vilgalys R."/>
            <person name="Dunand C."/>
            <person name="Henrissat B."/>
            <person name="Grigoriev I.V."/>
            <person name="Hibbett D."/>
            <person name="Nagy L.G."/>
            <person name="Martin F.M."/>
        </authorList>
    </citation>
    <scope>NUCLEOTIDE SEQUENCE</scope>
    <source>
        <strain evidence="2">UH-Tt-Lm1</strain>
    </source>
</reference>
<name>A0A9P6H6V9_9AGAM</name>
<evidence type="ECO:0000313" key="3">
    <source>
        <dbReference type="Proteomes" id="UP000736335"/>
    </source>
</evidence>
<comment type="caution">
    <text evidence="2">The sequence shown here is derived from an EMBL/GenBank/DDBJ whole genome shotgun (WGS) entry which is preliminary data.</text>
</comment>
<dbReference type="Proteomes" id="UP000736335">
    <property type="component" value="Unassembled WGS sequence"/>
</dbReference>
<accession>A0A9P6H6V9</accession>